<dbReference type="GO" id="GO:0071111">
    <property type="term" value="F:cyclic-guanylate-specific phosphodiesterase activity"/>
    <property type="evidence" value="ECO:0007669"/>
    <property type="project" value="UniProtKB-EC"/>
</dbReference>
<dbReference type="PROSITE" id="PS50113">
    <property type="entry name" value="PAC"/>
    <property type="match status" value="1"/>
</dbReference>
<dbReference type="Pfam" id="PF13185">
    <property type="entry name" value="GAF_2"/>
    <property type="match status" value="1"/>
</dbReference>
<proteinExistence type="predicted"/>
<reference evidence="8 9" key="1">
    <citation type="submission" date="2020-02" db="EMBL/GenBank/DDBJ databases">
        <title>Broccoli isolated Pseudomonas sp.</title>
        <authorList>
            <person name="Fujikawa T."/>
            <person name="Sawada H."/>
        </authorList>
    </citation>
    <scope>NUCLEOTIDE SEQUENCE [LARGE SCALE GENOMIC DNA]</scope>
    <source>
        <strain evidence="8 9">JCM 32154</strain>
    </source>
</reference>
<dbReference type="FunFam" id="3.20.20.450:FF:000001">
    <property type="entry name" value="Cyclic di-GMP phosphodiesterase yahA"/>
    <property type="match status" value="1"/>
</dbReference>
<evidence type="ECO:0000256" key="2">
    <source>
        <dbReference type="ARBA" id="ARBA00022636"/>
    </source>
</evidence>
<accession>A0A6I5RLZ4</accession>
<name>A0A6I5RLZ4_9PSED</name>
<comment type="caution">
    <text evidence="8">The sequence shown here is derived from an EMBL/GenBank/DDBJ whole genome shotgun (WGS) entry which is preliminary data.</text>
</comment>
<dbReference type="Proteomes" id="UP000471751">
    <property type="component" value="Unassembled WGS sequence"/>
</dbReference>
<dbReference type="InterPro" id="IPR052155">
    <property type="entry name" value="Biofilm_reg_signaling"/>
</dbReference>
<dbReference type="CDD" id="cd01949">
    <property type="entry name" value="GGDEF"/>
    <property type="match status" value="1"/>
</dbReference>
<dbReference type="PROSITE" id="PS50887">
    <property type="entry name" value="GGDEF"/>
    <property type="match status" value="1"/>
</dbReference>
<dbReference type="SUPFAM" id="SSF55785">
    <property type="entry name" value="PYP-like sensor domain (PAS domain)"/>
    <property type="match status" value="2"/>
</dbReference>
<evidence type="ECO:0000259" key="5">
    <source>
        <dbReference type="PROSITE" id="PS50113"/>
    </source>
</evidence>
<evidence type="ECO:0000313" key="8">
    <source>
        <dbReference type="EMBL" id="NES09112.1"/>
    </source>
</evidence>
<dbReference type="SUPFAM" id="SSF141868">
    <property type="entry name" value="EAL domain-like"/>
    <property type="match status" value="1"/>
</dbReference>
<dbReference type="InterPro" id="IPR035965">
    <property type="entry name" value="PAS-like_dom_sf"/>
</dbReference>
<feature type="domain" description="PAS" evidence="4">
    <location>
        <begin position="148"/>
        <end position="200"/>
    </location>
</feature>
<dbReference type="InterPro" id="IPR000160">
    <property type="entry name" value="GGDEF_dom"/>
</dbReference>
<dbReference type="PROSITE" id="PS50883">
    <property type="entry name" value="EAL"/>
    <property type="match status" value="1"/>
</dbReference>
<evidence type="ECO:0000256" key="1">
    <source>
        <dbReference type="ARBA" id="ARBA00012282"/>
    </source>
</evidence>
<dbReference type="SMART" id="SM00086">
    <property type="entry name" value="PAC"/>
    <property type="match status" value="2"/>
</dbReference>
<gene>
    <name evidence="8" type="ORF">G3O07_04200</name>
</gene>
<feature type="domain" description="GGDEF" evidence="7">
    <location>
        <begin position="468"/>
        <end position="600"/>
    </location>
</feature>
<dbReference type="SUPFAM" id="SSF55073">
    <property type="entry name" value="Nucleotide cyclase"/>
    <property type="match status" value="1"/>
</dbReference>
<dbReference type="PIRSF" id="PIRSF005925">
    <property type="entry name" value="Dos"/>
    <property type="match status" value="1"/>
</dbReference>
<dbReference type="Gene3D" id="3.30.450.40">
    <property type="match status" value="1"/>
</dbReference>
<dbReference type="NCBIfam" id="TIGR00229">
    <property type="entry name" value="sensory_box"/>
    <property type="match status" value="2"/>
</dbReference>
<dbReference type="CDD" id="cd01948">
    <property type="entry name" value="EAL"/>
    <property type="match status" value="1"/>
</dbReference>
<keyword evidence="2" id="KW-0973">c-di-GMP</keyword>
<evidence type="ECO:0000256" key="3">
    <source>
        <dbReference type="ARBA" id="ARBA00022777"/>
    </source>
</evidence>
<dbReference type="Gene3D" id="3.30.450.20">
    <property type="entry name" value="PAS domain"/>
    <property type="match status" value="2"/>
</dbReference>
<dbReference type="Gene3D" id="3.20.20.450">
    <property type="entry name" value="EAL domain"/>
    <property type="match status" value="1"/>
</dbReference>
<dbReference type="SMART" id="SM00267">
    <property type="entry name" value="GGDEF"/>
    <property type="match status" value="1"/>
</dbReference>
<dbReference type="Pfam" id="PF00563">
    <property type="entry name" value="EAL"/>
    <property type="match status" value="1"/>
</dbReference>
<feature type="domain" description="EAL" evidence="6">
    <location>
        <begin position="609"/>
        <end position="863"/>
    </location>
</feature>
<dbReference type="SUPFAM" id="SSF55781">
    <property type="entry name" value="GAF domain-like"/>
    <property type="match status" value="1"/>
</dbReference>
<dbReference type="InterPro" id="IPR000014">
    <property type="entry name" value="PAS"/>
</dbReference>
<evidence type="ECO:0000313" key="9">
    <source>
        <dbReference type="Proteomes" id="UP000471751"/>
    </source>
</evidence>
<keyword evidence="3" id="KW-0418">Kinase</keyword>
<dbReference type="Pfam" id="PF08448">
    <property type="entry name" value="PAS_4"/>
    <property type="match status" value="1"/>
</dbReference>
<dbReference type="NCBIfam" id="TIGR00254">
    <property type="entry name" value="GGDEF"/>
    <property type="match status" value="1"/>
</dbReference>
<dbReference type="GO" id="GO:0016301">
    <property type="term" value="F:kinase activity"/>
    <property type="evidence" value="ECO:0007669"/>
    <property type="project" value="UniProtKB-KW"/>
</dbReference>
<dbReference type="Pfam" id="PF13426">
    <property type="entry name" value="PAS_9"/>
    <property type="match status" value="1"/>
</dbReference>
<dbReference type="SMART" id="SM00065">
    <property type="entry name" value="GAF"/>
    <property type="match status" value="1"/>
</dbReference>
<keyword evidence="9" id="KW-1185">Reference proteome</keyword>
<dbReference type="Pfam" id="PF00990">
    <property type="entry name" value="GGDEF"/>
    <property type="match status" value="1"/>
</dbReference>
<dbReference type="SMART" id="SM00091">
    <property type="entry name" value="PAS"/>
    <property type="match status" value="2"/>
</dbReference>
<keyword evidence="3" id="KW-0808">Transferase</keyword>
<dbReference type="PANTHER" id="PTHR44757:SF2">
    <property type="entry name" value="BIOFILM ARCHITECTURE MAINTENANCE PROTEIN MBAA"/>
    <property type="match status" value="1"/>
</dbReference>
<evidence type="ECO:0000259" key="4">
    <source>
        <dbReference type="PROSITE" id="PS50112"/>
    </source>
</evidence>
<dbReference type="InterPro" id="IPR012226">
    <property type="entry name" value="Diguanyl_cyclase/Pdiesterase"/>
</dbReference>
<dbReference type="InterPro" id="IPR001633">
    <property type="entry name" value="EAL_dom"/>
</dbReference>
<dbReference type="InterPro" id="IPR029016">
    <property type="entry name" value="GAF-like_dom_sf"/>
</dbReference>
<dbReference type="InterPro" id="IPR035919">
    <property type="entry name" value="EAL_sf"/>
</dbReference>
<dbReference type="EMBL" id="JAAHBT010000036">
    <property type="protein sequence ID" value="NES09112.1"/>
    <property type="molecule type" value="Genomic_DNA"/>
</dbReference>
<dbReference type="PANTHER" id="PTHR44757">
    <property type="entry name" value="DIGUANYLATE CYCLASE DGCP"/>
    <property type="match status" value="1"/>
</dbReference>
<dbReference type="SMART" id="SM00052">
    <property type="entry name" value="EAL"/>
    <property type="match status" value="1"/>
</dbReference>
<dbReference type="Gene3D" id="3.30.70.270">
    <property type="match status" value="1"/>
</dbReference>
<dbReference type="EC" id="3.1.4.52" evidence="1"/>
<dbReference type="InterPro" id="IPR001610">
    <property type="entry name" value="PAC"/>
</dbReference>
<dbReference type="InterPro" id="IPR003018">
    <property type="entry name" value="GAF"/>
</dbReference>
<feature type="domain" description="PAC" evidence="5">
    <location>
        <begin position="95"/>
        <end position="147"/>
    </location>
</feature>
<evidence type="ECO:0000259" key="7">
    <source>
        <dbReference type="PROSITE" id="PS50887"/>
    </source>
</evidence>
<organism evidence="8 9">
    <name type="scientific">Pseudomonas laurentiana</name>
    <dbReference type="NCBI Taxonomy" id="2364649"/>
    <lineage>
        <taxon>Bacteria</taxon>
        <taxon>Pseudomonadati</taxon>
        <taxon>Pseudomonadota</taxon>
        <taxon>Gammaproteobacteria</taxon>
        <taxon>Pseudomonadales</taxon>
        <taxon>Pseudomonadaceae</taxon>
        <taxon>Pseudomonas</taxon>
    </lineage>
</organism>
<dbReference type="InterPro" id="IPR013656">
    <property type="entry name" value="PAS_4"/>
</dbReference>
<protein>
    <recommendedName>
        <fullName evidence="1">cyclic-guanylate-specific phosphodiesterase</fullName>
        <ecNumber evidence="1">3.1.4.52</ecNumber>
    </recommendedName>
</protein>
<dbReference type="InterPro" id="IPR043128">
    <property type="entry name" value="Rev_trsase/Diguanyl_cyclase"/>
</dbReference>
<dbReference type="AlphaFoldDB" id="A0A6I5RLZ4"/>
<dbReference type="InterPro" id="IPR029787">
    <property type="entry name" value="Nucleotide_cyclase"/>
</dbReference>
<dbReference type="PROSITE" id="PS50112">
    <property type="entry name" value="PAS"/>
    <property type="match status" value="1"/>
</dbReference>
<dbReference type="InterPro" id="IPR000700">
    <property type="entry name" value="PAS-assoc_C"/>
</dbReference>
<sequence length="866" mass="95435">MLYGKKVSHVPVVERILAPTSEHKALLSILDDSLAIAEFSPDGTLLSANGLYQKLFGYSSAQLSGLHHRVLYASSMSDASACDRLWGSLKNGQAISGQYPYMRADGRLLWLAATYKAVFAADGRVDKVVTFATDVTARVEQERLEHEHTRLISLFAEHSHNALVLADHKGCVLFVNDAVYRLFGYTSQELLGKPLMQLFNSLQAQSTPLSEVLEHLDTGNSYRSEELLYSKSRQPLLCALRVNPIVDEHGAFSHVVCVVNDLTDAKIHEVLQRKALESMAGEAPLAEVMTLICNEVERIAPEVVASILRVDEHCALRPLASPSLPQSFARALDGVVIGPDVGSCGTAAFIGSPVHVRDIENDPLWAPYKHLPLPLGLRACWSTPIKTSAGQVIGTFAFYYREVRDPSEFHKRLVQICTHLCALALERESARLKIRQLAFYDSLTGLPNRNLLLANADQAIASAERNQQSLAVLFIDLDRFKQVNDSFGHPAGDDLLCLIAERLRSEAWSSEIIGRWSGDEFVIVLNPCTAAQAVGTVERLQALISMPCDIGGITLMPSASIGISQYPDDGHDMETLLHCADLAMYQAKTRGRGRFSFFSNDMNQLAQERLTLEIALRNALQKQHLQLHYQPLVNLKTGALLGVEALARWHDPVFGHVSPTRFIPLAEESGLIGVLSDWALTQSCRQLAQWRSEGLAVPGVSVNLSATNFHNRDLPRQIIDTLTQYALEPHDLTLEITESVMLDPNPSIMLNLHELHTLGIELAMDDFGTGYSSLSYLRRIPLSTLKLDKSFVHDMEHDAAAQALTRAVIRIGESLNLTVVAEGVENEAQRALLQAQGCEVGQGYLFTRPLSPEQLAEWLKSTACGV</sequence>
<dbReference type="CDD" id="cd00130">
    <property type="entry name" value="PAS"/>
    <property type="match status" value="2"/>
</dbReference>
<evidence type="ECO:0000259" key="6">
    <source>
        <dbReference type="PROSITE" id="PS50883"/>
    </source>
</evidence>